<proteinExistence type="predicted"/>
<feature type="transmembrane region" description="Helical" evidence="1">
    <location>
        <begin position="193"/>
        <end position="214"/>
    </location>
</feature>
<dbReference type="InterPro" id="IPR022472">
    <property type="entry name" value="VPLPA-CTERM"/>
</dbReference>
<comment type="caution">
    <text evidence="3">The sequence shown here is derived from an EMBL/GenBank/DDBJ whole genome shotgun (WGS) entry which is preliminary data.</text>
</comment>
<organism evidence="3 4">
    <name type="scientific">Neptunicoccus cionae</name>
    <dbReference type="NCBI Taxonomy" id="2035344"/>
    <lineage>
        <taxon>Bacteria</taxon>
        <taxon>Pseudomonadati</taxon>
        <taxon>Pseudomonadota</taxon>
        <taxon>Alphaproteobacteria</taxon>
        <taxon>Rhodobacterales</taxon>
        <taxon>Paracoccaceae</taxon>
        <taxon>Neptunicoccus</taxon>
    </lineage>
</organism>
<evidence type="ECO:0000256" key="2">
    <source>
        <dbReference type="SAM" id="SignalP"/>
    </source>
</evidence>
<evidence type="ECO:0000256" key="1">
    <source>
        <dbReference type="SAM" id="Phobius"/>
    </source>
</evidence>
<dbReference type="NCBIfam" id="TIGR03370">
    <property type="entry name" value="VPLPA-CTERM"/>
    <property type="match status" value="1"/>
</dbReference>
<keyword evidence="2" id="KW-0732">Signal</keyword>
<evidence type="ECO:0008006" key="5">
    <source>
        <dbReference type="Google" id="ProtNLM"/>
    </source>
</evidence>
<dbReference type="Proteomes" id="UP000628017">
    <property type="component" value="Unassembled WGS sequence"/>
</dbReference>
<dbReference type="AlphaFoldDB" id="A0A916VT08"/>
<feature type="chain" id="PRO_5038036298" description="VPLPA-CTERM sorting domain-containing protein" evidence="2">
    <location>
        <begin position="32"/>
        <end position="220"/>
    </location>
</feature>
<protein>
    <recommendedName>
        <fullName evidence="5">VPLPA-CTERM sorting domain-containing protein</fullName>
    </recommendedName>
</protein>
<reference evidence="3" key="1">
    <citation type="journal article" date="2014" name="Int. J. Syst. Evol. Microbiol.">
        <title>Complete genome sequence of Corynebacterium casei LMG S-19264T (=DSM 44701T), isolated from a smear-ripened cheese.</title>
        <authorList>
            <consortium name="US DOE Joint Genome Institute (JGI-PGF)"/>
            <person name="Walter F."/>
            <person name="Albersmeier A."/>
            <person name="Kalinowski J."/>
            <person name="Ruckert C."/>
        </authorList>
    </citation>
    <scope>NUCLEOTIDE SEQUENCE</scope>
    <source>
        <strain evidence="3">CGMCC 1.15880</strain>
    </source>
</reference>
<sequence length="220" mass="23565">MWSFELNLKNLTNGALALGLGMALSTVTAGAASVTFDFTAEKMKRAKMLDFTQGDIGLTVSAIKTNPKDVTSSSKVLTKNFGLGVKSGKKDNSAKIDSKGAEETVVFNFDTDVTIESITFTKFIKRDDFGFSTSGLDALTGDVVETYTFTDDYTSNRFDVSAIDSFLKKKDKFKHSSFAIANITVRSADAVPAVVPLPAGGMLLLGALGALGFARRRKRA</sequence>
<keyword evidence="1" id="KW-0472">Membrane</keyword>
<reference evidence="3" key="2">
    <citation type="submission" date="2020-09" db="EMBL/GenBank/DDBJ databases">
        <authorList>
            <person name="Sun Q."/>
            <person name="Zhou Y."/>
        </authorList>
    </citation>
    <scope>NUCLEOTIDE SEQUENCE</scope>
    <source>
        <strain evidence="3">CGMCC 1.15880</strain>
    </source>
</reference>
<evidence type="ECO:0000313" key="3">
    <source>
        <dbReference type="EMBL" id="GGA29077.1"/>
    </source>
</evidence>
<accession>A0A916VT08</accession>
<keyword evidence="4" id="KW-1185">Reference proteome</keyword>
<feature type="signal peptide" evidence="2">
    <location>
        <begin position="1"/>
        <end position="31"/>
    </location>
</feature>
<keyword evidence="1" id="KW-0812">Transmembrane</keyword>
<name>A0A916VT08_9RHOB</name>
<evidence type="ECO:0000313" key="4">
    <source>
        <dbReference type="Proteomes" id="UP000628017"/>
    </source>
</evidence>
<gene>
    <name evidence="3" type="ORF">GCM10011498_32760</name>
</gene>
<dbReference type="EMBL" id="BMKA01000006">
    <property type="protein sequence ID" value="GGA29077.1"/>
    <property type="molecule type" value="Genomic_DNA"/>
</dbReference>
<keyword evidence="1" id="KW-1133">Transmembrane helix</keyword>